<evidence type="ECO:0000313" key="3">
    <source>
        <dbReference type="Proteomes" id="UP001244341"/>
    </source>
</evidence>
<dbReference type="Proteomes" id="UP001244341">
    <property type="component" value="Chromosome 13b"/>
</dbReference>
<dbReference type="EMBL" id="CP126220">
    <property type="protein sequence ID" value="WIA21263.1"/>
    <property type="molecule type" value="Genomic_DNA"/>
</dbReference>
<keyword evidence="3" id="KW-1185">Reference proteome</keyword>
<feature type="transmembrane region" description="Helical" evidence="1">
    <location>
        <begin position="28"/>
        <end position="48"/>
    </location>
</feature>
<organism evidence="2 3">
    <name type="scientific">Tetradesmus obliquus</name>
    <name type="common">Green alga</name>
    <name type="synonym">Acutodesmus obliquus</name>
    <dbReference type="NCBI Taxonomy" id="3088"/>
    <lineage>
        <taxon>Eukaryota</taxon>
        <taxon>Viridiplantae</taxon>
        <taxon>Chlorophyta</taxon>
        <taxon>core chlorophytes</taxon>
        <taxon>Chlorophyceae</taxon>
        <taxon>CS clade</taxon>
        <taxon>Sphaeropleales</taxon>
        <taxon>Scenedesmaceae</taxon>
        <taxon>Tetradesmus</taxon>
    </lineage>
</organism>
<gene>
    <name evidence="2" type="ORF">OEZ85_000498</name>
</gene>
<evidence type="ECO:0008006" key="4">
    <source>
        <dbReference type="Google" id="ProtNLM"/>
    </source>
</evidence>
<evidence type="ECO:0000256" key="1">
    <source>
        <dbReference type="SAM" id="Phobius"/>
    </source>
</evidence>
<feature type="transmembrane region" description="Helical" evidence="1">
    <location>
        <begin position="55"/>
        <end position="74"/>
    </location>
</feature>
<accession>A0ABY8UKQ9</accession>
<keyword evidence="1" id="KW-0472">Membrane</keyword>
<keyword evidence="1" id="KW-1133">Transmembrane helix</keyword>
<proteinExistence type="predicted"/>
<protein>
    <recommendedName>
        <fullName evidence="4">EamA domain-containing protein</fullName>
    </recommendedName>
</protein>
<evidence type="ECO:0000313" key="2">
    <source>
        <dbReference type="EMBL" id="WIA21263.1"/>
    </source>
</evidence>
<name>A0ABY8UKQ9_TETOB</name>
<sequence length="85" mass="8504">MLATACALSFGASFCAWSLREAAAASAASYAALSALAALLAVLVNAFIWDQHGPAAATLLLLIALALAGMPRQAPTPQWSTAGSS</sequence>
<reference evidence="2 3" key="1">
    <citation type="submission" date="2023-05" db="EMBL/GenBank/DDBJ databases">
        <title>A 100% complete, gapless, phased diploid assembly of the Scenedesmus obliquus UTEX 3031 genome.</title>
        <authorList>
            <person name="Biondi T.C."/>
            <person name="Hanschen E.R."/>
            <person name="Kwon T."/>
            <person name="Eng W."/>
            <person name="Kruse C.P.S."/>
            <person name="Koehler S.I."/>
            <person name="Kunde Y."/>
            <person name="Gleasner C.D."/>
            <person name="You Mak K.T."/>
            <person name="Polle J."/>
            <person name="Hovde B.T."/>
            <person name="Starkenburg S.R."/>
        </authorList>
    </citation>
    <scope>NUCLEOTIDE SEQUENCE [LARGE SCALE GENOMIC DNA]</scope>
    <source>
        <strain evidence="2 3">DOE0152z</strain>
    </source>
</reference>
<keyword evidence="1" id="KW-0812">Transmembrane</keyword>